<evidence type="ECO:0000256" key="7">
    <source>
        <dbReference type="SAM" id="Phobius"/>
    </source>
</evidence>
<feature type="transmembrane region" description="Helical" evidence="7">
    <location>
        <begin position="118"/>
        <end position="139"/>
    </location>
</feature>
<dbReference type="EMBL" id="FOQH01000006">
    <property type="protein sequence ID" value="SFI39893.1"/>
    <property type="molecule type" value="Genomic_DNA"/>
</dbReference>
<keyword evidence="2" id="KW-1003">Cell membrane</keyword>
<feature type="compositionally biased region" description="Low complexity" evidence="6">
    <location>
        <begin position="31"/>
        <end position="59"/>
    </location>
</feature>
<proteinExistence type="predicted"/>
<evidence type="ECO:0000256" key="5">
    <source>
        <dbReference type="ARBA" id="ARBA00023136"/>
    </source>
</evidence>
<keyword evidence="3 7" id="KW-0812">Transmembrane</keyword>
<organism evidence="8 9">
    <name type="scientific">Albimonas pacifica</name>
    <dbReference type="NCBI Taxonomy" id="1114924"/>
    <lineage>
        <taxon>Bacteria</taxon>
        <taxon>Pseudomonadati</taxon>
        <taxon>Pseudomonadota</taxon>
        <taxon>Alphaproteobacteria</taxon>
        <taxon>Rhodobacterales</taxon>
        <taxon>Paracoccaceae</taxon>
        <taxon>Albimonas</taxon>
    </lineage>
</organism>
<dbReference type="RefSeq" id="WP_092860567.1">
    <property type="nucleotide sequence ID" value="NZ_FOQH01000006.1"/>
</dbReference>
<dbReference type="OrthoDB" id="7163777at2"/>
<evidence type="ECO:0000256" key="2">
    <source>
        <dbReference type="ARBA" id="ARBA00022475"/>
    </source>
</evidence>
<evidence type="ECO:0000256" key="1">
    <source>
        <dbReference type="ARBA" id="ARBA00004651"/>
    </source>
</evidence>
<feature type="transmembrane region" description="Helical" evidence="7">
    <location>
        <begin position="159"/>
        <end position="183"/>
    </location>
</feature>
<dbReference type="PANTHER" id="PTHR30213">
    <property type="entry name" value="INNER MEMBRANE PROTEIN YHJD"/>
    <property type="match status" value="1"/>
</dbReference>
<feature type="transmembrane region" description="Helical" evidence="7">
    <location>
        <begin position="259"/>
        <end position="286"/>
    </location>
</feature>
<dbReference type="AlphaFoldDB" id="A0A1I3HWA3"/>
<protein>
    <submittedName>
        <fullName evidence="8">YihY family inner membrane protein</fullName>
    </submittedName>
</protein>
<dbReference type="InterPro" id="IPR017039">
    <property type="entry name" value="Virul_fac_BrkB"/>
</dbReference>
<keyword evidence="5 7" id="KW-0472">Membrane</keyword>
<keyword evidence="9" id="KW-1185">Reference proteome</keyword>
<feature type="compositionally biased region" description="Low complexity" evidence="6">
    <location>
        <begin position="66"/>
        <end position="75"/>
    </location>
</feature>
<dbReference type="GO" id="GO:0005886">
    <property type="term" value="C:plasma membrane"/>
    <property type="evidence" value="ECO:0007669"/>
    <property type="project" value="UniProtKB-SubCell"/>
</dbReference>
<gene>
    <name evidence="8" type="ORF">SAMN05216258_106202</name>
</gene>
<dbReference type="STRING" id="1114924.SAMN05216258_106202"/>
<evidence type="ECO:0000256" key="4">
    <source>
        <dbReference type="ARBA" id="ARBA00022989"/>
    </source>
</evidence>
<dbReference type="Pfam" id="PF03631">
    <property type="entry name" value="Virul_fac_BrkB"/>
    <property type="match status" value="1"/>
</dbReference>
<evidence type="ECO:0000313" key="8">
    <source>
        <dbReference type="EMBL" id="SFI39893.1"/>
    </source>
</evidence>
<feature type="transmembrane region" description="Helical" evidence="7">
    <location>
        <begin position="306"/>
        <end position="324"/>
    </location>
</feature>
<evidence type="ECO:0000313" key="9">
    <source>
        <dbReference type="Proteomes" id="UP000199377"/>
    </source>
</evidence>
<feature type="transmembrane region" description="Helical" evidence="7">
    <location>
        <begin position="336"/>
        <end position="357"/>
    </location>
</feature>
<comment type="subcellular location">
    <subcellularLocation>
        <location evidence="1">Cell membrane</location>
        <topology evidence="1">Multi-pass membrane protein</topology>
    </subcellularLocation>
</comment>
<dbReference type="NCBIfam" id="TIGR00765">
    <property type="entry name" value="yihY_not_rbn"/>
    <property type="match status" value="1"/>
</dbReference>
<dbReference type="Proteomes" id="UP000199377">
    <property type="component" value="Unassembled WGS sequence"/>
</dbReference>
<evidence type="ECO:0000256" key="6">
    <source>
        <dbReference type="SAM" id="MobiDB-lite"/>
    </source>
</evidence>
<name>A0A1I3HWA3_9RHOB</name>
<sequence>MNVGAFFRARLPGGAPDPIAAAEAAEEREAASTPRSPPESRSAPARRGAPPARPLGASPRGEDADAALAGQRAPRAGPPPSRSHLPSDPERRDPVAREFWADAPEDPFARRRTKVERFFIWAGRSLGLVFSLAALKVFWDAINRFQAHEGFMLSGHIAYSALLALFPFLIFCTSVAAATIGPAELQALIDLMFDIAPAQVADAMRPILEQALGVERRGLLTISGLGAIWAASNGVEAFRLGFDRAYQPPSVRNFVISRAVGLVFVLIGAGAALIMGFAVVLAPLIIEVSEMLFGRAPPFGMGVLRYIIALVAFALFLYMMHAILPSGRPRARRLWPGITATILLWTVAASAFSVYLARFPTYTVTYGGLAGVIVTLLFFYLSGAVILFGAEINAAIHRREAEAMAKAQAEREGPAAP</sequence>
<dbReference type="PANTHER" id="PTHR30213:SF0">
    <property type="entry name" value="UPF0761 MEMBRANE PROTEIN YIHY"/>
    <property type="match status" value="1"/>
</dbReference>
<feature type="transmembrane region" description="Helical" evidence="7">
    <location>
        <begin position="369"/>
        <end position="390"/>
    </location>
</feature>
<keyword evidence="4 7" id="KW-1133">Transmembrane helix</keyword>
<feature type="region of interest" description="Disordered" evidence="6">
    <location>
        <begin position="1"/>
        <end position="92"/>
    </location>
</feature>
<reference evidence="8 9" key="1">
    <citation type="submission" date="2016-10" db="EMBL/GenBank/DDBJ databases">
        <authorList>
            <person name="de Groot N.N."/>
        </authorList>
    </citation>
    <scope>NUCLEOTIDE SEQUENCE [LARGE SCALE GENOMIC DNA]</scope>
    <source>
        <strain evidence="8 9">CGMCC 1.11030</strain>
    </source>
</reference>
<accession>A0A1I3HWA3</accession>
<evidence type="ECO:0000256" key="3">
    <source>
        <dbReference type="ARBA" id="ARBA00022692"/>
    </source>
</evidence>